<dbReference type="HOGENOM" id="CLU_070745_1_0_9"/>
<reference evidence="1" key="1">
    <citation type="submission" date="2009-09" db="EMBL/GenBank/DDBJ databases">
        <authorList>
            <person name="Weinstock G."/>
            <person name="Sodergren E."/>
            <person name="Clifton S."/>
            <person name="Fulton L."/>
            <person name="Fulton B."/>
            <person name="Courtney L."/>
            <person name="Fronick C."/>
            <person name="Harrison M."/>
            <person name="Strong C."/>
            <person name="Farmer C."/>
            <person name="Delahaunty K."/>
            <person name="Markovic C."/>
            <person name="Hall O."/>
            <person name="Minx P."/>
            <person name="Tomlinson C."/>
            <person name="Mitreva M."/>
            <person name="Nelson J."/>
            <person name="Hou S."/>
            <person name="Wollam A."/>
            <person name="Pepin K.H."/>
            <person name="Johnson M."/>
            <person name="Bhonagiri V."/>
            <person name="Nash W.E."/>
            <person name="Warren W."/>
            <person name="Chinwalla A."/>
            <person name="Mardis E.R."/>
            <person name="Wilson R.K."/>
        </authorList>
    </citation>
    <scope>NUCLEOTIDE SEQUENCE [LARGE SCALE GENOMIC DNA]</scope>
    <source>
        <strain evidence="1">DSM 20544</strain>
    </source>
</reference>
<keyword evidence="2" id="KW-1185">Reference proteome</keyword>
<dbReference type="STRING" id="500635.MITSMUL_05529"/>
<dbReference type="PATRIC" id="fig|500635.8.peg.2130"/>
<evidence type="ECO:0008006" key="3">
    <source>
        <dbReference type="Google" id="ProtNLM"/>
    </source>
</evidence>
<gene>
    <name evidence="1" type="ORF">MITSMUL_05529</name>
</gene>
<accession>C9KQL0</accession>
<dbReference type="EMBL" id="ABWK02000025">
    <property type="protein sequence ID" value="EEX67786.1"/>
    <property type="molecule type" value="Genomic_DNA"/>
</dbReference>
<organism evidence="1 2">
    <name type="scientific">Mitsuokella multacida DSM 20544</name>
    <dbReference type="NCBI Taxonomy" id="500635"/>
    <lineage>
        <taxon>Bacteria</taxon>
        <taxon>Bacillati</taxon>
        <taxon>Bacillota</taxon>
        <taxon>Negativicutes</taxon>
        <taxon>Selenomonadales</taxon>
        <taxon>Selenomonadaceae</taxon>
        <taxon>Mitsuokella</taxon>
    </lineage>
</organism>
<sequence>MQTDRLGGNIMAIKRGVDFYSYQQAQFFGQMNLEQQMKEAASIEGVTGIEMLDEQALHYPDPSPEFVDQWYEWLAKYKLEPVTLDVFGDVLQFRDHVMSIHELGERLMHDVRLAHRLGFKYVRTLATTPLEVMALAVPVAEELGMRIGKEIHAPIPLNGQYVKEIVDYVDKTGTKALGIVPDWGIFAYRPSEVTLDWYVRQGAKRKTCDLVDKLCMDTYTGKSDILSNIDLSLYSAGNVESFFHSYLNNRKVPQELIPVFQMMEALVKDNVKDYTDIDFEVMGQALLLSRANPDNLRKLMPYIVNFHGKFYNMSEVPGHPGEYEDKSIDYAGPIQVLKEVGYDGYINTEYEGQRRFQDRGVEDLIDEADQVRKHQGMMKRLIEG</sequence>
<dbReference type="InterPro" id="IPR036237">
    <property type="entry name" value="Xyl_isomerase-like_sf"/>
</dbReference>
<evidence type="ECO:0000313" key="1">
    <source>
        <dbReference type="EMBL" id="EEX67786.1"/>
    </source>
</evidence>
<dbReference type="eggNOG" id="COG1082">
    <property type="taxonomic scope" value="Bacteria"/>
</dbReference>
<dbReference type="Gene3D" id="3.20.20.150">
    <property type="entry name" value="Divalent-metal-dependent TIM barrel enzymes"/>
    <property type="match status" value="1"/>
</dbReference>
<proteinExistence type="predicted"/>
<dbReference type="Proteomes" id="UP000003671">
    <property type="component" value="Unassembled WGS sequence"/>
</dbReference>
<dbReference type="AlphaFoldDB" id="C9KQL0"/>
<dbReference type="SUPFAM" id="SSF51658">
    <property type="entry name" value="Xylose isomerase-like"/>
    <property type="match status" value="2"/>
</dbReference>
<comment type="caution">
    <text evidence="1">The sequence shown here is derived from an EMBL/GenBank/DDBJ whole genome shotgun (WGS) entry which is preliminary data.</text>
</comment>
<protein>
    <recommendedName>
        <fullName evidence="3">Xylose isomerase-like TIM barrel domain-containing protein</fullName>
    </recommendedName>
</protein>
<evidence type="ECO:0000313" key="2">
    <source>
        <dbReference type="Proteomes" id="UP000003671"/>
    </source>
</evidence>
<name>C9KQL0_9FIRM</name>